<dbReference type="KEGG" id="parq:DSM112329_02906"/>
<proteinExistence type="predicted"/>
<dbReference type="InterPro" id="IPR011042">
    <property type="entry name" value="6-blade_b-propeller_TolB-like"/>
</dbReference>
<reference evidence="1" key="1">
    <citation type="submission" date="2022-12" db="EMBL/GenBank/DDBJ databases">
        <title>Paraconexibacter alkalitolerans sp. nov. and Baekduia alba sp. nov., isolated from soil and emended description of the genera Paraconexibacter (Chun et al., 2020) and Baekduia (An et al., 2020).</title>
        <authorList>
            <person name="Vieira S."/>
            <person name="Huber K.J."/>
            <person name="Geppert A."/>
            <person name="Wolf J."/>
            <person name="Neumann-Schaal M."/>
            <person name="Muesken M."/>
            <person name="Overmann J."/>
        </authorList>
    </citation>
    <scope>NUCLEOTIDE SEQUENCE</scope>
    <source>
        <strain evidence="1">AEG42_29</strain>
    </source>
</reference>
<dbReference type="PANTHER" id="PTHR36842">
    <property type="entry name" value="PROTEIN TOLB HOMOLOG"/>
    <property type="match status" value="1"/>
</dbReference>
<organism evidence="1">
    <name type="scientific">Paraconexibacter sp. AEG42_29</name>
    <dbReference type="NCBI Taxonomy" id="2997339"/>
    <lineage>
        <taxon>Bacteria</taxon>
        <taxon>Bacillati</taxon>
        <taxon>Actinomycetota</taxon>
        <taxon>Thermoleophilia</taxon>
        <taxon>Solirubrobacterales</taxon>
        <taxon>Paraconexibacteraceae</taxon>
        <taxon>Paraconexibacter</taxon>
    </lineage>
</organism>
<protein>
    <submittedName>
        <fullName evidence="1">Tol-Pal system protein TolB</fullName>
    </submittedName>
</protein>
<dbReference type="SUPFAM" id="SSF69304">
    <property type="entry name" value="Tricorn protease N-terminal domain"/>
    <property type="match status" value="1"/>
</dbReference>
<name>A0AAU7AX65_9ACTN</name>
<gene>
    <name evidence="1" type="primary">tolB_2</name>
    <name evidence="1" type="ORF">DSM112329_02906</name>
</gene>
<dbReference type="Gene3D" id="2.120.10.30">
    <property type="entry name" value="TolB, C-terminal domain"/>
    <property type="match status" value="1"/>
</dbReference>
<sequence length="310" mass="34242">MTAIAVLTAVTATASGCGDSPAPLPTGHAFKLDSQRPTPDAGRRDMFAFRRFAIRRFADTEIWTARLRGPGRQQVQLRRIRASESSGPSPLLSPDRRYLISTRGAEGSERYFIDDLQTRTSRPLTGRKVTGWAPDGHHVTVTTTGPQGPGIYALNITSRELSPLLTGIRHPSPAHWAPDGTRLLAYDGELIELDLRTGRARRLALAHSVDAAGAAYSPSGRRIVYATDDDKNGDISENESDPYTARELHIADTDGRNDQRLTRSLDDDEDPIYLTEHTVVTRTSYAVLAVDTRTRRVRTIARVSYLPRSR</sequence>
<evidence type="ECO:0000313" key="1">
    <source>
        <dbReference type="EMBL" id="XAY06045.1"/>
    </source>
</evidence>
<dbReference type="AlphaFoldDB" id="A0AAU7AX65"/>
<accession>A0AAU7AX65</accession>
<dbReference type="EMBL" id="CP114014">
    <property type="protein sequence ID" value="XAY06045.1"/>
    <property type="molecule type" value="Genomic_DNA"/>
</dbReference>